<proteinExistence type="predicted"/>
<evidence type="ECO:0000313" key="1">
    <source>
        <dbReference type="EMBL" id="MDP9864879.1"/>
    </source>
</evidence>
<dbReference type="EMBL" id="JAUSRB010000002">
    <property type="protein sequence ID" value="MDP9864879.1"/>
    <property type="molecule type" value="Genomic_DNA"/>
</dbReference>
<comment type="caution">
    <text evidence="1">The sequence shown here is derived from an EMBL/GenBank/DDBJ whole genome shotgun (WGS) entry which is preliminary data.</text>
</comment>
<dbReference type="Pfam" id="PF22014">
    <property type="entry name" value="DUF6932"/>
    <property type="match status" value="1"/>
</dbReference>
<evidence type="ECO:0000313" key="2">
    <source>
        <dbReference type="Proteomes" id="UP001230426"/>
    </source>
</evidence>
<organism evidence="1 2">
    <name type="scientific">Streptosporangium brasiliense</name>
    <dbReference type="NCBI Taxonomy" id="47480"/>
    <lineage>
        <taxon>Bacteria</taxon>
        <taxon>Bacillati</taxon>
        <taxon>Actinomycetota</taxon>
        <taxon>Actinomycetes</taxon>
        <taxon>Streptosporangiales</taxon>
        <taxon>Streptosporangiaceae</taxon>
        <taxon>Streptosporangium</taxon>
    </lineage>
</organism>
<protein>
    <submittedName>
        <fullName evidence="1">Uncharacterized protein</fullName>
    </submittedName>
</protein>
<sequence>MFVLPDFTDDGLLPPGLHRASWDEVVGRFGFSAQRQRLLRGLREAGTNLRDAGARHLWLDGSFTTSKAEPSDFDCAWAHDGVDLSKIDPVLIDPVDIRNGRLRQKAKYFGEFLVGTERGSGMPFQLFFQQSKDGTAKGIVLLDLRTLP</sequence>
<dbReference type="RefSeq" id="WP_306863442.1">
    <property type="nucleotide sequence ID" value="NZ_JAUSRB010000002.1"/>
</dbReference>
<keyword evidence="2" id="KW-1185">Reference proteome</keyword>
<gene>
    <name evidence="1" type="ORF">J2S55_004145</name>
</gene>
<dbReference type="Proteomes" id="UP001230426">
    <property type="component" value="Unassembled WGS sequence"/>
</dbReference>
<dbReference type="InterPro" id="IPR053860">
    <property type="entry name" value="DUF6932"/>
</dbReference>
<accession>A0ABT9R6K5</accession>
<reference evidence="1 2" key="1">
    <citation type="submission" date="2023-07" db="EMBL/GenBank/DDBJ databases">
        <title>Sequencing the genomes of 1000 actinobacteria strains.</title>
        <authorList>
            <person name="Klenk H.-P."/>
        </authorList>
    </citation>
    <scope>NUCLEOTIDE SEQUENCE [LARGE SCALE GENOMIC DNA]</scope>
    <source>
        <strain evidence="1 2">DSM 44109</strain>
    </source>
</reference>
<name>A0ABT9R6K5_9ACTN</name>